<reference evidence="1 2" key="1">
    <citation type="submission" date="2013-03" db="EMBL/GenBank/DDBJ databases">
        <authorList>
            <person name="Harkins D.M."/>
            <person name="Durkin A.S."/>
            <person name="Brinkac L.M."/>
            <person name="Haft D.H."/>
            <person name="Selengut J.D."/>
            <person name="Sanka R."/>
            <person name="DePew J."/>
            <person name="Purushe J."/>
            <person name="Galloway R.L."/>
            <person name="Vinetz J.M."/>
            <person name="Sutton G.G."/>
            <person name="Nierman W.C."/>
            <person name="Fouts D.E."/>
        </authorList>
    </citation>
    <scope>NUCLEOTIDE SEQUENCE [LARGE SCALE GENOMIC DNA]</scope>
    <source>
        <strain evidence="1 2">Waz Holland</strain>
    </source>
</reference>
<dbReference type="Proteomes" id="UP000012227">
    <property type="component" value="Unassembled WGS sequence"/>
</dbReference>
<organism evidence="1 2">
    <name type="scientific">Leptospira vanthielii serovar Holland str. Waz Holland = ATCC 700522</name>
    <dbReference type="NCBI Taxonomy" id="1218591"/>
    <lineage>
        <taxon>Bacteria</taxon>
        <taxon>Pseudomonadati</taxon>
        <taxon>Spirochaetota</taxon>
        <taxon>Spirochaetia</taxon>
        <taxon>Leptospirales</taxon>
        <taxon>Leptospiraceae</taxon>
        <taxon>Leptospira</taxon>
    </lineage>
</organism>
<dbReference type="AlphaFoldDB" id="N1W3V2"/>
<accession>N1W3V2</accession>
<sequence>MIAVFPGLLNICLLFWNFLRLANRKWNGDLKRGGSLF</sequence>
<evidence type="ECO:0000313" key="1">
    <source>
        <dbReference type="EMBL" id="EMY70929.1"/>
    </source>
</evidence>
<dbReference type="EMBL" id="AOGY02000024">
    <property type="protein sequence ID" value="EMY70929.1"/>
    <property type="molecule type" value="Genomic_DNA"/>
</dbReference>
<proteinExistence type="predicted"/>
<gene>
    <name evidence="1" type="ORF">LEP1GSC199_0327</name>
</gene>
<name>N1W3V2_9LEPT</name>
<evidence type="ECO:0000313" key="2">
    <source>
        <dbReference type="Proteomes" id="UP000012227"/>
    </source>
</evidence>
<comment type="caution">
    <text evidence="1">The sequence shown here is derived from an EMBL/GenBank/DDBJ whole genome shotgun (WGS) entry which is preliminary data.</text>
</comment>
<protein>
    <submittedName>
        <fullName evidence="1">Uncharacterized protein</fullName>
    </submittedName>
</protein>